<keyword evidence="2" id="KW-1185">Reference proteome</keyword>
<dbReference type="EMBL" id="PYFT01000001">
    <property type="protein sequence ID" value="PSR56080.1"/>
    <property type="molecule type" value="Genomic_DNA"/>
</dbReference>
<accession>A0A2T2YKQ1</accession>
<sequence>MESQKISLDRLTAMQQKAQFVINTNLHTISQMSDVMNETAVQCIKNFDLPGIIQDAIISNARALLDAKDALTQASEGYKTISASAIVLYKLNLEFGEALRQAKAMHEVETKNNEAKIEKLASENIRLKTQSIWSFIRSKFK</sequence>
<evidence type="ECO:0008006" key="3">
    <source>
        <dbReference type="Google" id="ProtNLM"/>
    </source>
</evidence>
<reference evidence="1 2" key="1">
    <citation type="submission" date="2018-03" db="EMBL/GenBank/DDBJ databases">
        <title>Adhaeribacter sp. HMF7605 Genome sequencing and assembly.</title>
        <authorList>
            <person name="Kang H."/>
            <person name="Kang J."/>
            <person name="Cha I."/>
            <person name="Kim H."/>
            <person name="Joh K."/>
        </authorList>
    </citation>
    <scope>NUCLEOTIDE SEQUENCE [LARGE SCALE GENOMIC DNA]</scope>
    <source>
        <strain evidence="1 2">HMF7605</strain>
    </source>
</reference>
<name>A0A2T2YKQ1_9BACT</name>
<comment type="caution">
    <text evidence="1">The sequence shown here is derived from an EMBL/GenBank/DDBJ whole genome shotgun (WGS) entry which is preliminary data.</text>
</comment>
<dbReference type="RefSeq" id="WP_106932258.1">
    <property type="nucleotide sequence ID" value="NZ_PYFT01000001.1"/>
</dbReference>
<proteinExistence type="predicted"/>
<gene>
    <name evidence="1" type="ORF">AHMF7605_22540</name>
</gene>
<organism evidence="1 2">
    <name type="scientific">Adhaeribacter arboris</name>
    <dbReference type="NCBI Taxonomy" id="2072846"/>
    <lineage>
        <taxon>Bacteria</taxon>
        <taxon>Pseudomonadati</taxon>
        <taxon>Bacteroidota</taxon>
        <taxon>Cytophagia</taxon>
        <taxon>Cytophagales</taxon>
        <taxon>Hymenobacteraceae</taxon>
        <taxon>Adhaeribacter</taxon>
    </lineage>
</organism>
<protein>
    <recommendedName>
        <fullName evidence="3">Phasin domain-containing protein</fullName>
    </recommendedName>
</protein>
<evidence type="ECO:0000313" key="2">
    <source>
        <dbReference type="Proteomes" id="UP000240357"/>
    </source>
</evidence>
<dbReference type="AlphaFoldDB" id="A0A2T2YKQ1"/>
<dbReference type="Proteomes" id="UP000240357">
    <property type="component" value="Unassembled WGS sequence"/>
</dbReference>
<evidence type="ECO:0000313" key="1">
    <source>
        <dbReference type="EMBL" id="PSR56080.1"/>
    </source>
</evidence>